<evidence type="ECO:0000313" key="10">
    <source>
        <dbReference type="Proteomes" id="UP001152320"/>
    </source>
</evidence>
<evidence type="ECO:0000256" key="6">
    <source>
        <dbReference type="PROSITE-ProRule" id="PRU00782"/>
    </source>
</evidence>
<dbReference type="Gene3D" id="1.10.10.820">
    <property type="match status" value="1"/>
</dbReference>
<dbReference type="InterPro" id="IPR036961">
    <property type="entry name" value="Kinesin_motor_dom_sf"/>
</dbReference>
<feature type="coiled-coil region" evidence="7">
    <location>
        <begin position="20"/>
        <end position="47"/>
    </location>
</feature>
<keyword evidence="7" id="KW-0175">Coiled coil</keyword>
<comment type="similarity">
    <text evidence="6">Belongs to the TRAFAC class myosin-kinesin ATPase superfamily. Myosin family.</text>
</comment>
<dbReference type="PANTHER" id="PTHR13140">
    <property type="entry name" value="MYOSIN"/>
    <property type="match status" value="1"/>
</dbReference>
<evidence type="ECO:0000256" key="3">
    <source>
        <dbReference type="ARBA" id="ARBA00023123"/>
    </source>
</evidence>
<dbReference type="Gene3D" id="3.40.850.10">
    <property type="entry name" value="Kinesin motor domain"/>
    <property type="match status" value="1"/>
</dbReference>
<keyword evidence="10" id="KW-1185">Reference proteome</keyword>
<feature type="domain" description="Myosin motor" evidence="8">
    <location>
        <begin position="113"/>
        <end position="848"/>
    </location>
</feature>
<dbReference type="OrthoDB" id="370884at2759"/>
<dbReference type="PROSITE" id="PS51456">
    <property type="entry name" value="MYOSIN_MOTOR"/>
    <property type="match status" value="1"/>
</dbReference>
<dbReference type="GO" id="GO:0051015">
    <property type="term" value="F:actin filament binding"/>
    <property type="evidence" value="ECO:0007669"/>
    <property type="project" value="TreeGrafter"/>
</dbReference>
<protein>
    <submittedName>
        <fullName evidence="9">Unconventional myosin-Ib</fullName>
    </submittedName>
</protein>
<organism evidence="9 10">
    <name type="scientific">Holothuria leucospilota</name>
    <name type="common">Black long sea cucumber</name>
    <name type="synonym">Mertensiothuria leucospilota</name>
    <dbReference type="NCBI Taxonomy" id="206669"/>
    <lineage>
        <taxon>Eukaryota</taxon>
        <taxon>Metazoa</taxon>
        <taxon>Echinodermata</taxon>
        <taxon>Eleutherozoa</taxon>
        <taxon>Echinozoa</taxon>
        <taxon>Holothuroidea</taxon>
        <taxon>Aspidochirotacea</taxon>
        <taxon>Aspidochirotida</taxon>
        <taxon>Holothuriidae</taxon>
        <taxon>Holothuria</taxon>
    </lineage>
</organism>
<dbReference type="GO" id="GO:0003774">
    <property type="term" value="F:cytoskeletal motor activity"/>
    <property type="evidence" value="ECO:0007669"/>
    <property type="project" value="UniProtKB-UniRule"/>
</dbReference>
<dbReference type="SUPFAM" id="SSF52540">
    <property type="entry name" value="P-loop containing nucleoside triphosphate hydrolases"/>
    <property type="match status" value="1"/>
</dbReference>
<dbReference type="Gene3D" id="1.20.5.4820">
    <property type="match status" value="1"/>
</dbReference>
<keyword evidence="5 6" id="KW-0009">Actin-binding</keyword>
<dbReference type="PANTHER" id="PTHR13140:SF498">
    <property type="entry name" value="DACHS, ISOFORM E"/>
    <property type="match status" value="1"/>
</dbReference>
<evidence type="ECO:0000256" key="2">
    <source>
        <dbReference type="ARBA" id="ARBA00022840"/>
    </source>
</evidence>
<dbReference type="Proteomes" id="UP001152320">
    <property type="component" value="Chromosome 8"/>
</dbReference>
<accession>A0A9Q1C475</accession>
<dbReference type="GO" id="GO:0016459">
    <property type="term" value="C:myosin complex"/>
    <property type="evidence" value="ECO:0007669"/>
    <property type="project" value="UniProtKB-KW"/>
</dbReference>
<evidence type="ECO:0000259" key="8">
    <source>
        <dbReference type="PROSITE" id="PS51456"/>
    </source>
</evidence>
<dbReference type="InterPro" id="IPR027417">
    <property type="entry name" value="P-loop_NTPase"/>
</dbReference>
<dbReference type="GO" id="GO:0007015">
    <property type="term" value="P:actin filament organization"/>
    <property type="evidence" value="ECO:0007669"/>
    <property type="project" value="TreeGrafter"/>
</dbReference>
<evidence type="ECO:0000256" key="7">
    <source>
        <dbReference type="SAM" id="Coils"/>
    </source>
</evidence>
<feature type="region of interest" description="Actin-binding" evidence="6">
    <location>
        <begin position="718"/>
        <end position="740"/>
    </location>
</feature>
<keyword evidence="2 6" id="KW-0067">ATP-binding</keyword>
<evidence type="ECO:0000256" key="4">
    <source>
        <dbReference type="ARBA" id="ARBA00023175"/>
    </source>
</evidence>
<name>A0A9Q1C475_HOLLE</name>
<evidence type="ECO:0000256" key="5">
    <source>
        <dbReference type="ARBA" id="ARBA00023203"/>
    </source>
</evidence>
<dbReference type="PRINTS" id="PR00193">
    <property type="entry name" value="MYOSINHEAVY"/>
</dbReference>
<evidence type="ECO:0000256" key="1">
    <source>
        <dbReference type="ARBA" id="ARBA00022741"/>
    </source>
</evidence>
<dbReference type="Pfam" id="PF00063">
    <property type="entry name" value="Myosin_head"/>
    <property type="match status" value="2"/>
</dbReference>
<dbReference type="EMBL" id="JAIZAY010000008">
    <property type="protein sequence ID" value="KAJ8037913.1"/>
    <property type="molecule type" value="Genomic_DNA"/>
</dbReference>
<sequence>MTSSLKGQIFLMENEITLAIFATQDEVKQLKEQLKSLKAELASLKQILGLKNVLLGGLFSHPFTDSGYSDAIAETSSYSSSYVSSTTPKSVYSTCSCGSQRTSASSSSDFCSRPDDLSQMSGPLTEESILKVLHQRWKFGECQTRIGPVLLTFNPHRGIPIQQAFQYSQLGQNLPLSQLACNVLNNLHDKGLSQAIILCGESGSGKTYASQLLLRQIYNLKGQGSDSQSFKLVTAASHVLRALSTVKTPANPSATRMGCTTEIGISSKGLDRVRFHPMWIDQCRVVRSLSDESNFHILKQMIVGLTPEEKVKLHLKGCSASNMRCLSSSESDDVDHLRIQFECFRSALSTLGIEFMDVMRVMSAVLLLRNLEFQDNGGYELDMNGNEEIKFVSSLLGISGVSLYHALTSRTHIHKDKAIKTLCDAKKANQNAESLAKALYCRTVLAIIKRINSVCRFEHHYATLTAPGEDCGISNCSSCVSLPQGSPTPSVSSYASHTTSTATLTAHVSQTIQIVDMPGFQSSACNRLGQLLSNLCSERLQQFYNQSTIQSSLKACSADKIQCDVNITYNDNTPLVNLIYDQGKGLLGILDKTCMMQRVSDAKSFLQGVTAECTSDRLKCCKSESFIINHSNGPVEYNASDFVWTNRDVIGDEVVGLFSRKSCNFGFVTHLFIPELRLLKKTRSPGLLFRICPPPPSENLESESENISSFSCDFRQRLETMLETVQETDRHFVFCVKTNDKQSANQFEMEAVQRQVRALQIVPTVHLMAAGYPHHMTFDAFIQRYGCLIDNRNPFLDKEKEQCVAILENLLQRMNESKMPYITTRWTFGSSNIFLSDETFRFLNHFLSHQCHMAAVVIQSYVRRWICMQWWKAQCPPVAKKKKAKKHVQIREPVYECIPVSPVLPMERDEKSEADDDPEYMEASPVIMKSHSDNRPMLPPPVIKGPPPPLPRNHPCQETEVTSCGEFPQTRMMKCDYPENEPFLKAGEAVLVTGRVMDEDTLYVEHGSCLFRIPGDMTEVKVNGMVLGTKL</sequence>
<keyword evidence="4 6" id="KW-0505">Motor protein</keyword>
<comment type="caution">
    <text evidence="9">The sequence shown here is derived from an EMBL/GenBank/DDBJ whole genome shotgun (WGS) entry which is preliminary data.</text>
</comment>
<dbReference type="GO" id="GO:0005524">
    <property type="term" value="F:ATP binding"/>
    <property type="evidence" value="ECO:0007669"/>
    <property type="project" value="UniProtKB-UniRule"/>
</dbReference>
<dbReference type="GO" id="GO:0016020">
    <property type="term" value="C:membrane"/>
    <property type="evidence" value="ECO:0007669"/>
    <property type="project" value="TreeGrafter"/>
</dbReference>
<dbReference type="Gene3D" id="1.20.58.530">
    <property type="match status" value="1"/>
</dbReference>
<keyword evidence="1 6" id="KW-0547">Nucleotide-binding</keyword>
<feature type="binding site" evidence="6">
    <location>
        <begin position="200"/>
        <end position="207"/>
    </location>
    <ligand>
        <name>ATP</name>
        <dbReference type="ChEBI" id="CHEBI:30616"/>
    </ligand>
</feature>
<dbReference type="Gene3D" id="1.20.120.720">
    <property type="entry name" value="Myosin VI head, motor domain, U50 subdomain"/>
    <property type="match status" value="1"/>
</dbReference>
<proteinExistence type="inferred from homology"/>
<gene>
    <name evidence="9" type="ORF">HOLleu_18855</name>
</gene>
<dbReference type="InterPro" id="IPR001609">
    <property type="entry name" value="Myosin_head_motor_dom-like"/>
</dbReference>
<keyword evidence="3 6" id="KW-0518">Myosin</keyword>
<reference evidence="9" key="1">
    <citation type="submission" date="2021-10" db="EMBL/GenBank/DDBJ databases">
        <title>Tropical sea cucumber genome reveals ecological adaptation and Cuvierian tubules defense mechanism.</title>
        <authorList>
            <person name="Chen T."/>
        </authorList>
    </citation>
    <scope>NUCLEOTIDE SEQUENCE</scope>
    <source>
        <strain evidence="9">Nanhai2018</strain>
        <tissue evidence="9">Muscle</tissue>
    </source>
</reference>
<evidence type="ECO:0000313" key="9">
    <source>
        <dbReference type="EMBL" id="KAJ8037913.1"/>
    </source>
</evidence>
<dbReference type="SMART" id="SM00242">
    <property type="entry name" value="MYSc"/>
    <property type="match status" value="1"/>
</dbReference>
<dbReference type="GO" id="GO:0005737">
    <property type="term" value="C:cytoplasm"/>
    <property type="evidence" value="ECO:0007669"/>
    <property type="project" value="TreeGrafter"/>
</dbReference>
<dbReference type="AlphaFoldDB" id="A0A9Q1C475"/>